<evidence type="ECO:0000313" key="1">
    <source>
        <dbReference type="EMBL" id="TFE46926.1"/>
    </source>
</evidence>
<dbReference type="InterPro" id="IPR009061">
    <property type="entry name" value="DNA-bd_dom_put_sf"/>
</dbReference>
<reference evidence="1 2" key="1">
    <citation type="submission" date="2019-03" db="EMBL/GenBank/DDBJ databases">
        <title>Complete Genome Sequence of Paraburkholderia dipogonis ICMP 19430T, a Nitrogen-fixing Symbiont of the South African Invasive Legume Dipogon lignosus in New Zealand.</title>
        <authorList>
            <person name="De Meyer S.E."/>
        </authorList>
    </citation>
    <scope>NUCLEOTIDE SEQUENCE [LARGE SCALE GENOMIC DNA]</scope>
    <source>
        <strain evidence="1 2">ICMP 19430</strain>
    </source>
</reference>
<dbReference type="InterPro" id="IPR010260">
    <property type="entry name" value="AlpA"/>
</dbReference>
<dbReference type="GeneID" id="97310588"/>
<dbReference type="InterPro" id="IPR052931">
    <property type="entry name" value="Prophage_regulatory_activator"/>
</dbReference>
<gene>
    <name evidence="1" type="ORF">E2553_18910</name>
</gene>
<sequence>MTNKILRLRDVMQIVGVGKTSIYQWMKLGSFPRQVRLGSRAIGWHAQEIEAWLVARKQVGVD</sequence>
<accession>A0A4Y8NAY5</accession>
<dbReference type="Gene3D" id="1.10.238.160">
    <property type="match status" value="1"/>
</dbReference>
<dbReference type="Proteomes" id="UP000297385">
    <property type="component" value="Unassembled WGS sequence"/>
</dbReference>
<dbReference type="Pfam" id="PF05930">
    <property type="entry name" value="Phage_AlpA"/>
    <property type="match status" value="1"/>
</dbReference>
<organism evidence="1 2">
    <name type="scientific">Paraburkholderia dipogonis</name>
    <dbReference type="NCBI Taxonomy" id="1211383"/>
    <lineage>
        <taxon>Bacteria</taxon>
        <taxon>Pseudomonadati</taxon>
        <taxon>Pseudomonadota</taxon>
        <taxon>Betaproteobacteria</taxon>
        <taxon>Burkholderiales</taxon>
        <taxon>Burkholderiaceae</taxon>
        <taxon>Paraburkholderia</taxon>
    </lineage>
</organism>
<name>A0A4Y8NAY5_9BURK</name>
<dbReference type="RefSeq" id="WP_134458446.1">
    <property type="nucleotide sequence ID" value="NZ_JBHMFL010000122.1"/>
</dbReference>
<proteinExistence type="predicted"/>
<comment type="caution">
    <text evidence="1">The sequence shown here is derived from an EMBL/GenBank/DDBJ whole genome shotgun (WGS) entry which is preliminary data.</text>
</comment>
<dbReference type="AlphaFoldDB" id="A0A4Y8NAY5"/>
<dbReference type="PANTHER" id="PTHR36154">
    <property type="entry name" value="DNA-BINDING TRANSCRIPTIONAL ACTIVATOR ALPA"/>
    <property type="match status" value="1"/>
</dbReference>
<dbReference type="PANTHER" id="PTHR36154:SF1">
    <property type="entry name" value="DNA-BINDING TRANSCRIPTIONAL ACTIVATOR ALPA"/>
    <property type="match status" value="1"/>
</dbReference>
<dbReference type="SUPFAM" id="SSF46955">
    <property type="entry name" value="Putative DNA-binding domain"/>
    <property type="match status" value="1"/>
</dbReference>
<evidence type="ECO:0000313" key="2">
    <source>
        <dbReference type="Proteomes" id="UP000297385"/>
    </source>
</evidence>
<protein>
    <submittedName>
        <fullName evidence="1">AlpA family phage regulatory protein</fullName>
    </submittedName>
</protein>
<dbReference type="EMBL" id="SNVI01000001">
    <property type="protein sequence ID" value="TFE46926.1"/>
    <property type="molecule type" value="Genomic_DNA"/>
</dbReference>